<dbReference type="RefSeq" id="WP_065987487.1">
    <property type="nucleotide sequence ID" value="NZ_MDEN01000055.1"/>
</dbReference>
<dbReference type="PANTHER" id="PTHR36570:SF3">
    <property type="entry name" value="DISULFIDE BOND FORMATION PROTEIN B"/>
    <property type="match status" value="1"/>
</dbReference>
<dbReference type="Pfam" id="PF02600">
    <property type="entry name" value="DsbB"/>
    <property type="match status" value="1"/>
</dbReference>
<organism evidence="17 18">
    <name type="scientific">Pseudomonas graminis</name>
    <dbReference type="NCBI Taxonomy" id="158627"/>
    <lineage>
        <taxon>Bacteria</taxon>
        <taxon>Pseudomonadati</taxon>
        <taxon>Pseudomonadota</taxon>
        <taxon>Gammaproteobacteria</taxon>
        <taxon>Pseudomonadales</taxon>
        <taxon>Pseudomonadaceae</taxon>
        <taxon>Pseudomonas</taxon>
    </lineage>
</organism>
<feature type="transmembrane region" description="Helical" evidence="15">
    <location>
        <begin position="143"/>
        <end position="161"/>
    </location>
</feature>
<keyword evidence="4 14" id="KW-1003">Cell membrane</keyword>
<dbReference type="InterPro" id="IPR050183">
    <property type="entry name" value="DsbB"/>
</dbReference>
<evidence type="ECO:0000313" key="17">
    <source>
        <dbReference type="EMBL" id="OCX24374.1"/>
    </source>
</evidence>
<evidence type="ECO:0000256" key="3">
    <source>
        <dbReference type="ARBA" id="ARBA00022448"/>
    </source>
</evidence>
<evidence type="ECO:0000256" key="11">
    <source>
        <dbReference type="ARBA" id="ARBA00023157"/>
    </source>
</evidence>
<name>A0A1C2EBH8_9PSED</name>
<keyword evidence="12 14" id="KW-0143">Chaperone</keyword>
<evidence type="ECO:0000256" key="10">
    <source>
        <dbReference type="ARBA" id="ARBA00023136"/>
    </source>
</evidence>
<keyword evidence="9 14" id="KW-0560">Oxidoreductase</keyword>
<comment type="function">
    <text evidence="14">Required for disulfide bond formation in some periplasmic proteins. Acts by oxidizing the DsbA protein.</text>
</comment>
<feature type="signal peptide" evidence="16">
    <location>
        <begin position="1"/>
        <end position="23"/>
    </location>
</feature>
<evidence type="ECO:0000256" key="4">
    <source>
        <dbReference type="ARBA" id="ARBA00022475"/>
    </source>
</evidence>
<feature type="topological domain" description="Periplasmic" evidence="14">
    <location>
        <begin position="27"/>
        <end position="44"/>
    </location>
</feature>
<evidence type="ECO:0000256" key="12">
    <source>
        <dbReference type="ARBA" id="ARBA00023186"/>
    </source>
</evidence>
<dbReference type="GO" id="GO:0006457">
    <property type="term" value="P:protein folding"/>
    <property type="evidence" value="ECO:0007669"/>
    <property type="project" value="InterPro"/>
</dbReference>
<dbReference type="OrthoDB" id="3711263at2"/>
<keyword evidence="7 14" id="KW-0249">Electron transport</keyword>
<evidence type="ECO:0000256" key="13">
    <source>
        <dbReference type="ARBA" id="ARBA00023284"/>
    </source>
</evidence>
<keyword evidence="10 14" id="KW-0472">Membrane</keyword>
<evidence type="ECO:0000256" key="9">
    <source>
        <dbReference type="ARBA" id="ARBA00023002"/>
    </source>
</evidence>
<feature type="disulfide bond" description="Redox-active" evidence="14">
    <location>
        <begin position="36"/>
        <end position="39"/>
    </location>
</feature>
<comment type="subcellular location">
    <subcellularLocation>
        <location evidence="1">Cell inner membrane</location>
        <topology evidence="1">Multi-pass membrane protein</topology>
    </subcellularLocation>
    <subcellularLocation>
        <location evidence="14">Cell membrane</location>
        <topology evidence="14">Multi-pass membrane protein</topology>
    </subcellularLocation>
</comment>
<dbReference type="InterPro" id="IPR003752">
    <property type="entry name" value="DiS_bond_form_DsbB/BdbC"/>
</dbReference>
<evidence type="ECO:0000256" key="2">
    <source>
        <dbReference type="ARBA" id="ARBA00008823"/>
    </source>
</evidence>
<evidence type="ECO:0000256" key="7">
    <source>
        <dbReference type="ARBA" id="ARBA00022982"/>
    </source>
</evidence>
<dbReference type="AlphaFoldDB" id="A0A1C2EBH8"/>
<feature type="transmembrane region" description="Helical" evidence="15">
    <location>
        <begin position="68"/>
        <end position="89"/>
    </location>
</feature>
<dbReference type="GO" id="GO:0015035">
    <property type="term" value="F:protein-disulfide reductase activity"/>
    <property type="evidence" value="ECO:0007669"/>
    <property type="project" value="UniProtKB-UniRule"/>
</dbReference>
<dbReference type="InterPro" id="IPR022920">
    <property type="entry name" value="Disulphide_bond_form_DsbB"/>
</dbReference>
<evidence type="ECO:0000256" key="1">
    <source>
        <dbReference type="ARBA" id="ARBA00004429"/>
    </source>
</evidence>
<proteinExistence type="inferred from homology"/>
<evidence type="ECO:0000256" key="14">
    <source>
        <dbReference type="HAMAP-Rule" id="MF_00286"/>
    </source>
</evidence>
<feature type="chain" id="PRO_5008660263" description="Disulfide bond formation protein B" evidence="16">
    <location>
        <begin position="24"/>
        <end position="175"/>
    </location>
</feature>
<keyword evidence="16" id="KW-0732">Signal</keyword>
<comment type="similarity">
    <text evidence="2 14">Belongs to the DsbB family.</text>
</comment>
<comment type="caution">
    <text evidence="17">The sequence shown here is derived from an EMBL/GenBank/DDBJ whole genome shotgun (WGS) entry which is preliminary data.</text>
</comment>
<dbReference type="Gene3D" id="1.20.1550.10">
    <property type="entry name" value="DsbB-like"/>
    <property type="match status" value="1"/>
</dbReference>
<evidence type="ECO:0000256" key="15">
    <source>
        <dbReference type="SAM" id="Phobius"/>
    </source>
</evidence>
<evidence type="ECO:0000313" key="18">
    <source>
        <dbReference type="Proteomes" id="UP000095143"/>
    </source>
</evidence>
<keyword evidence="11 14" id="KW-1015">Disulfide bond</keyword>
<evidence type="ECO:0000256" key="16">
    <source>
        <dbReference type="SAM" id="SignalP"/>
    </source>
</evidence>
<keyword evidence="8 14" id="KW-1133">Transmembrane helix</keyword>
<dbReference type="GO" id="GO:0005886">
    <property type="term" value="C:plasma membrane"/>
    <property type="evidence" value="ECO:0007669"/>
    <property type="project" value="UniProtKB-SubCell"/>
</dbReference>
<evidence type="ECO:0000256" key="6">
    <source>
        <dbReference type="ARBA" id="ARBA00022692"/>
    </source>
</evidence>
<comment type="caution">
    <text evidence="14">Lacks conserved residue(s) required for the propagation of feature annotation.</text>
</comment>
<dbReference type="HAMAP" id="MF_00286">
    <property type="entry name" value="DsbB"/>
    <property type="match status" value="1"/>
</dbReference>
<dbReference type="InterPro" id="IPR023380">
    <property type="entry name" value="DsbB-like_sf"/>
</dbReference>
<evidence type="ECO:0000256" key="5">
    <source>
        <dbReference type="ARBA" id="ARBA00022519"/>
    </source>
</evidence>
<feature type="transmembrane region" description="Helical" evidence="15">
    <location>
        <begin position="43"/>
        <end position="61"/>
    </location>
</feature>
<gene>
    <name evidence="14" type="primary">dsbB</name>
    <name evidence="17" type="ORF">BBI10_06110</name>
</gene>
<dbReference type="PANTHER" id="PTHR36570">
    <property type="entry name" value="DISULFIDE BOND FORMATION PROTEIN B"/>
    <property type="match status" value="1"/>
</dbReference>
<sequence>MQLARTRSLFSLAFLACASIVGATVYLGPVVDAAPCPMCLLQRVLMAISAGVCLLAALHAPGKSGWRVYAGFLLLSSALGASVAARQVWLQASPPENMAACIENLHYLTETQPYLKVMAMVLAGSAGCSEINWSLFGISLPEWSLLAFSGLCLFAMYYLFIEFRRFRSMDLGTPD</sequence>
<dbReference type="EMBL" id="MDEN01000055">
    <property type="protein sequence ID" value="OCX24374.1"/>
    <property type="molecule type" value="Genomic_DNA"/>
</dbReference>
<dbReference type="Proteomes" id="UP000095143">
    <property type="component" value="Unassembled WGS sequence"/>
</dbReference>
<keyword evidence="13 14" id="KW-0676">Redox-active center</keyword>
<keyword evidence="5" id="KW-0997">Cell inner membrane</keyword>
<reference evidence="17 18" key="1">
    <citation type="submission" date="2016-08" db="EMBL/GenBank/DDBJ databases">
        <title>Whole genome sequence of Pseudomonas graminis strain UASWS1507, a potential biological control agent for agriculture.</title>
        <authorList>
            <person name="Crovadore J."/>
            <person name="Calmin G."/>
            <person name="Chablais R."/>
            <person name="Cochard B."/>
            <person name="Lefort F."/>
        </authorList>
    </citation>
    <scope>NUCLEOTIDE SEQUENCE [LARGE SCALE GENOMIC DNA]</scope>
    <source>
        <strain evidence="17 18">UASWS1507</strain>
    </source>
</reference>
<keyword evidence="6 14" id="KW-0812">Transmembrane</keyword>
<evidence type="ECO:0000256" key="8">
    <source>
        <dbReference type="ARBA" id="ARBA00022989"/>
    </source>
</evidence>
<feature type="topological domain" description="Cytoplasmic" evidence="14">
    <location>
        <begin position="162"/>
        <end position="175"/>
    </location>
</feature>
<protein>
    <recommendedName>
        <fullName evidence="14">Disulfide bond formation protein B</fullName>
    </recommendedName>
    <alternativeName>
        <fullName evidence="14">Disulfide oxidoreductase</fullName>
    </alternativeName>
</protein>
<keyword evidence="3 14" id="KW-0813">Transport</keyword>
<dbReference type="GO" id="GO:0009055">
    <property type="term" value="F:electron transfer activity"/>
    <property type="evidence" value="ECO:0007669"/>
    <property type="project" value="UniProtKB-UniRule"/>
</dbReference>
<accession>A0A1C2EBH8</accession>
<feature type="topological domain" description="Cytoplasmic" evidence="14">
    <location>
        <begin position="1"/>
        <end position="9"/>
    </location>
</feature>
<feature type="topological domain" description="Cytoplasmic" evidence="14">
    <location>
        <begin position="62"/>
        <end position="67"/>
    </location>
</feature>
<dbReference type="SUPFAM" id="SSF158442">
    <property type="entry name" value="DsbB-like"/>
    <property type="match status" value="1"/>
</dbReference>